<accession>A0ABP6E5G0</accession>
<keyword evidence="2" id="KW-1185">Reference proteome</keyword>
<name>A0ABP6E5G0_9ACTN</name>
<organism evidence="1 2">
    <name type="scientific">Nonomuraea recticatena</name>
    <dbReference type="NCBI Taxonomy" id="46178"/>
    <lineage>
        <taxon>Bacteria</taxon>
        <taxon>Bacillati</taxon>
        <taxon>Actinomycetota</taxon>
        <taxon>Actinomycetes</taxon>
        <taxon>Streptosporangiales</taxon>
        <taxon>Streptosporangiaceae</taxon>
        <taxon>Nonomuraea</taxon>
    </lineage>
</organism>
<sequence>MNFEDAVAYYTELMQSGVGFGAALAWTVIRPLGDPLPLEDAATRLIGGGHPELVESDEEFTEEAEFLEGKAVYLGRAGAATMMVEPGGFSYVRRPQVMAWLSRDAQVWHLSWNVKGMTVLEYAAHGQWLARAPELDLEMLHGADPSALEKEAAALQEVASAPWPTQKATAMAIIELRTGARLPMDWWDHPHPVAIVDPLISDECPPIALWHYEPDLAARVQLTSQEIRQAILLRLANALIERFDLGQPIIQAVRSANDHLPLNPKLLEEVRVEWESLGRPWAGRGFAVRAEDEDAWHRWVAANAVRHTLRSLNEGASYLDGVTYARFALAEQWPETRNWMREMTRDASG</sequence>
<evidence type="ECO:0000313" key="1">
    <source>
        <dbReference type="EMBL" id="GAA2657447.1"/>
    </source>
</evidence>
<dbReference type="Proteomes" id="UP001501666">
    <property type="component" value="Unassembled WGS sequence"/>
</dbReference>
<evidence type="ECO:0000313" key="2">
    <source>
        <dbReference type="Proteomes" id="UP001501666"/>
    </source>
</evidence>
<protein>
    <submittedName>
        <fullName evidence="1">Uncharacterized protein</fullName>
    </submittedName>
</protein>
<dbReference type="EMBL" id="BAAATE010000006">
    <property type="protein sequence ID" value="GAA2657447.1"/>
    <property type="molecule type" value="Genomic_DNA"/>
</dbReference>
<comment type="caution">
    <text evidence="1">The sequence shown here is derived from an EMBL/GenBank/DDBJ whole genome shotgun (WGS) entry which is preliminary data.</text>
</comment>
<gene>
    <name evidence="1" type="ORF">GCM10010412_028050</name>
</gene>
<reference evidence="2" key="1">
    <citation type="journal article" date="2019" name="Int. J. Syst. Evol. Microbiol.">
        <title>The Global Catalogue of Microorganisms (GCM) 10K type strain sequencing project: providing services to taxonomists for standard genome sequencing and annotation.</title>
        <authorList>
            <consortium name="The Broad Institute Genomics Platform"/>
            <consortium name="The Broad Institute Genome Sequencing Center for Infectious Disease"/>
            <person name="Wu L."/>
            <person name="Ma J."/>
        </authorList>
    </citation>
    <scope>NUCLEOTIDE SEQUENCE [LARGE SCALE GENOMIC DNA]</scope>
    <source>
        <strain evidence="2">JCM 6835</strain>
    </source>
</reference>
<dbReference type="RefSeq" id="WP_346146493.1">
    <property type="nucleotide sequence ID" value="NZ_BAAATE010000006.1"/>
</dbReference>
<proteinExistence type="predicted"/>